<proteinExistence type="inferred from homology"/>
<comment type="catalytic activity">
    <reaction evidence="8 10">
        <text>glycerol + ATP = sn-glycerol 3-phosphate + ADP + H(+)</text>
        <dbReference type="Rhea" id="RHEA:21644"/>
        <dbReference type="ChEBI" id="CHEBI:15378"/>
        <dbReference type="ChEBI" id="CHEBI:17754"/>
        <dbReference type="ChEBI" id="CHEBI:30616"/>
        <dbReference type="ChEBI" id="CHEBI:57597"/>
        <dbReference type="ChEBI" id="CHEBI:456216"/>
        <dbReference type="EC" id="2.7.1.30"/>
    </reaction>
</comment>
<evidence type="ECO:0000256" key="1">
    <source>
        <dbReference type="ARBA" id="ARBA00005190"/>
    </source>
</evidence>
<dbReference type="PANTHER" id="PTHR10196:SF69">
    <property type="entry name" value="GLYCEROL KINASE"/>
    <property type="match status" value="1"/>
</dbReference>
<evidence type="ECO:0000256" key="2">
    <source>
        <dbReference type="ARBA" id="ARBA00009156"/>
    </source>
</evidence>
<feature type="binding site" evidence="10">
    <location>
        <position position="416"/>
    </location>
    <ligand>
        <name>ADP</name>
        <dbReference type="ChEBI" id="CHEBI:456216"/>
    </ligand>
</feature>
<feature type="binding site" evidence="10">
    <location>
        <position position="420"/>
    </location>
    <ligand>
        <name>ADP</name>
        <dbReference type="ChEBI" id="CHEBI:456216"/>
    </ligand>
</feature>
<dbReference type="InterPro" id="IPR005999">
    <property type="entry name" value="Glycerol_kin"/>
</dbReference>
<dbReference type="PANTHER" id="PTHR10196">
    <property type="entry name" value="SUGAR KINASE"/>
    <property type="match status" value="1"/>
</dbReference>
<evidence type="ECO:0000256" key="6">
    <source>
        <dbReference type="ARBA" id="ARBA00022798"/>
    </source>
</evidence>
<dbReference type="PATRIC" id="fig|37916.4.peg.5576"/>
<dbReference type="PROSITE" id="PS00445">
    <property type="entry name" value="FGGY_KINASES_2"/>
    <property type="match status" value="1"/>
</dbReference>
<feature type="binding site" evidence="10">
    <location>
        <position position="14"/>
    </location>
    <ligand>
        <name>ATP</name>
        <dbReference type="ChEBI" id="CHEBI:30616"/>
    </ligand>
</feature>
<comment type="function">
    <text evidence="9 10">Key enzyme in the regulation of glycerol uptake and metabolism. Catalyzes the phosphorylation of glycerol to yield sn-glycerol 3-phosphate.</text>
</comment>
<feature type="binding site" evidence="10">
    <location>
        <position position="16"/>
    </location>
    <ligand>
        <name>ADP</name>
        <dbReference type="ChEBI" id="CHEBI:456216"/>
    </ligand>
</feature>
<dbReference type="EC" id="2.7.1.30" evidence="10"/>
<feature type="binding site" evidence="10">
    <location>
        <position position="416"/>
    </location>
    <ligand>
        <name>ATP</name>
        <dbReference type="ChEBI" id="CHEBI:30616"/>
    </ligand>
</feature>
<comment type="caution">
    <text evidence="14">The sequence shown here is derived from an EMBL/GenBank/DDBJ whole genome shotgun (WGS) entry which is preliminary data.</text>
</comment>
<dbReference type="Proteomes" id="UP000036513">
    <property type="component" value="Unassembled WGS sequence"/>
</dbReference>
<feature type="binding site" evidence="10">
    <location>
        <position position="249"/>
    </location>
    <ligand>
        <name>sn-glycerol 3-phosphate</name>
        <dbReference type="ChEBI" id="CHEBI:57597"/>
    </ligand>
</feature>
<dbReference type="Pfam" id="PF00370">
    <property type="entry name" value="FGGY_N"/>
    <property type="match status" value="1"/>
</dbReference>
<dbReference type="EMBL" id="JYNL01000064">
    <property type="protein sequence ID" value="KMO70672.1"/>
    <property type="molecule type" value="Genomic_DNA"/>
</dbReference>
<dbReference type="Gene3D" id="3.30.420.40">
    <property type="match status" value="2"/>
</dbReference>
<reference evidence="14 15" key="1">
    <citation type="journal article" date="2015" name="Genome Biol. Evol.">
        <title>Characterization of Three Mycobacterium spp. with Potential Use in Bioremediation by Genome Sequencing and Comparative Genomics.</title>
        <authorList>
            <person name="Das S."/>
            <person name="Pettersson B.M."/>
            <person name="Behra P.R."/>
            <person name="Ramesh M."/>
            <person name="Dasgupta S."/>
            <person name="Bhattacharya A."/>
            <person name="Kirsebom L.A."/>
        </authorList>
    </citation>
    <scope>NUCLEOTIDE SEQUENCE [LARGE SCALE GENOMIC DNA]</scope>
    <source>
        <strain evidence="14 15">DSM 43826</strain>
    </source>
</reference>
<dbReference type="GO" id="GO:0019563">
    <property type="term" value="P:glycerol catabolic process"/>
    <property type="evidence" value="ECO:0007669"/>
    <property type="project" value="UniProtKB-UniRule"/>
</dbReference>
<evidence type="ECO:0000313" key="14">
    <source>
        <dbReference type="EMBL" id="KMO70672.1"/>
    </source>
</evidence>
<keyword evidence="3 10" id="KW-0808">Transferase</keyword>
<dbReference type="InterPro" id="IPR018485">
    <property type="entry name" value="FGGY_C"/>
</dbReference>
<comment type="similarity">
    <text evidence="2 10 11">Belongs to the FGGY kinase family.</text>
</comment>
<feature type="binding site" evidence="10">
    <location>
        <position position="134"/>
    </location>
    <ligand>
        <name>sn-glycerol 3-phosphate</name>
        <dbReference type="ChEBI" id="CHEBI:57597"/>
    </ligand>
</feature>
<feature type="binding site" evidence="10">
    <location>
        <position position="271"/>
    </location>
    <ligand>
        <name>ATP</name>
        <dbReference type="ChEBI" id="CHEBI:30616"/>
    </ligand>
</feature>
<feature type="binding site" evidence="10">
    <location>
        <position position="134"/>
    </location>
    <ligand>
        <name>glycerol</name>
        <dbReference type="ChEBI" id="CHEBI:17754"/>
    </ligand>
</feature>
<feature type="domain" description="Carbohydrate kinase FGGY N-terminal" evidence="12">
    <location>
        <begin position="6"/>
        <end position="256"/>
    </location>
</feature>
<feature type="binding site" evidence="10">
    <location>
        <position position="319"/>
    </location>
    <ligand>
        <name>ATP</name>
        <dbReference type="ChEBI" id="CHEBI:30616"/>
    </ligand>
</feature>
<keyword evidence="15" id="KW-1185">Reference proteome</keyword>
<sequence>MPDFVGSVDQGTTSTRFMVFDHGGNVIAAHQLEHEQILPQAGWVEHNPVEIWERTSSVIQTALGKAGLVSSDLAALGITNQRETTVVWNKRTGRPYYNAIVWQDTRTDRIASALEAQGHGDTIRHKAGLPPATYFSGGKIKWILDNVDGVREAAERGEALFGNTDSWLLWRLTGGSHGGVHVTDVTNASRTMLMNLETLDWDDELLSLFGIPRQMLPEIVPSSSPEPYGMTLADGPLGGEVPLTGALGDQQAATVGQVCFAPGEAKNTYGTGNFMLINTGTDIVRSKSGLLTTVAYKLGDADAVYALEGSIAVTGSAVQWLRDQLGIISGAAQSEVLARQVEDNGGVYFVPAFSGLFAPHWRSDARGAIVGLSRFNTNAHVARATLEAICYQSRDVVEAMEADSGVHLEVLKVDGGITANNLCMQIQADVLGVDVVKPVVAETTALGAAYAAGLAVGFWKDTDELRKNWLEDKRWQPQWSDEQRQTGHAQWSKAVSRTLDWVDVS</sequence>
<evidence type="ECO:0000256" key="3">
    <source>
        <dbReference type="ARBA" id="ARBA00022679"/>
    </source>
</evidence>
<organism evidence="14 15">
    <name type="scientific">Mycolicibacterium chlorophenolicum</name>
    <dbReference type="NCBI Taxonomy" id="37916"/>
    <lineage>
        <taxon>Bacteria</taxon>
        <taxon>Bacillati</taxon>
        <taxon>Actinomycetota</taxon>
        <taxon>Actinomycetes</taxon>
        <taxon>Mycobacteriales</taxon>
        <taxon>Mycobacteriaceae</taxon>
        <taxon>Mycolicibacterium</taxon>
    </lineage>
</organism>
<feature type="binding site" evidence="10">
    <location>
        <position position="12"/>
    </location>
    <ligand>
        <name>ATP</name>
        <dbReference type="ChEBI" id="CHEBI:30616"/>
    </ligand>
</feature>
<keyword evidence="5 10" id="KW-0418">Kinase</keyword>
<feature type="binding site" evidence="10">
    <location>
        <position position="13"/>
    </location>
    <ligand>
        <name>ATP</name>
        <dbReference type="ChEBI" id="CHEBI:30616"/>
    </ligand>
</feature>
<feature type="binding site" evidence="10">
    <location>
        <position position="250"/>
    </location>
    <ligand>
        <name>glycerol</name>
        <dbReference type="ChEBI" id="CHEBI:17754"/>
    </ligand>
</feature>
<feature type="binding site" evidence="10">
    <location>
        <position position="82"/>
    </location>
    <ligand>
        <name>glycerol</name>
        <dbReference type="ChEBI" id="CHEBI:17754"/>
    </ligand>
</feature>
<dbReference type="InterPro" id="IPR000577">
    <property type="entry name" value="Carb_kinase_FGGY"/>
</dbReference>
<name>A0A0J6VMB7_9MYCO</name>
<dbReference type="GO" id="GO:0005829">
    <property type="term" value="C:cytosol"/>
    <property type="evidence" value="ECO:0007669"/>
    <property type="project" value="TreeGrafter"/>
</dbReference>
<dbReference type="NCBIfam" id="NF000756">
    <property type="entry name" value="PRK00047.1"/>
    <property type="match status" value="1"/>
</dbReference>
<dbReference type="SUPFAM" id="SSF53067">
    <property type="entry name" value="Actin-like ATPase domain"/>
    <property type="match status" value="2"/>
</dbReference>
<dbReference type="STRING" id="37916.MCHLDSM_05564"/>
<gene>
    <name evidence="14" type="primary">glpK_3</name>
    <name evidence="10" type="synonym">glpK</name>
    <name evidence="14" type="ORF">MCHLDSM_05564</name>
</gene>
<dbReference type="RefSeq" id="WP_048472619.1">
    <property type="nucleotide sequence ID" value="NZ_JYNL01000064.1"/>
</dbReference>
<feature type="binding site" evidence="10">
    <location>
        <position position="271"/>
    </location>
    <ligand>
        <name>ADP</name>
        <dbReference type="ChEBI" id="CHEBI:456216"/>
    </ligand>
</feature>
<evidence type="ECO:0000256" key="8">
    <source>
        <dbReference type="ARBA" id="ARBA00052101"/>
    </source>
</evidence>
<dbReference type="InterPro" id="IPR043129">
    <property type="entry name" value="ATPase_NBD"/>
</dbReference>
<evidence type="ECO:0000313" key="15">
    <source>
        <dbReference type="Proteomes" id="UP000036513"/>
    </source>
</evidence>
<dbReference type="Pfam" id="PF02782">
    <property type="entry name" value="FGGY_C"/>
    <property type="match status" value="1"/>
</dbReference>
<evidence type="ECO:0000259" key="13">
    <source>
        <dbReference type="Pfam" id="PF02782"/>
    </source>
</evidence>
<feature type="binding site" evidence="10">
    <location>
        <position position="12"/>
    </location>
    <ligand>
        <name>ADP</name>
        <dbReference type="ChEBI" id="CHEBI:456216"/>
    </ligand>
</feature>
<dbReference type="UniPathway" id="UPA00618">
    <property type="reaction ID" value="UER00672"/>
</dbReference>
<dbReference type="CDD" id="cd07769">
    <property type="entry name" value="ASKHA_NBD_FGGY_GK"/>
    <property type="match status" value="1"/>
</dbReference>
<feature type="domain" description="Carbohydrate kinase FGGY C-terminal" evidence="13">
    <location>
        <begin position="266"/>
        <end position="455"/>
    </location>
</feature>
<dbReference type="SMR" id="A0A0J6VMB7"/>
<comment type="activity regulation">
    <text evidence="10">Inhibited by fructose 1,6-bisphosphate (FBP).</text>
</comment>
<keyword evidence="7 10" id="KW-0067">ATP-binding</keyword>
<dbReference type="FunFam" id="3.30.420.40:FF:000008">
    <property type="entry name" value="Glycerol kinase"/>
    <property type="match status" value="1"/>
</dbReference>
<dbReference type="NCBIfam" id="TIGR01311">
    <property type="entry name" value="glycerol_kin"/>
    <property type="match status" value="1"/>
</dbReference>
<feature type="binding site" evidence="10">
    <location>
        <position position="83"/>
    </location>
    <ligand>
        <name>sn-glycerol 3-phosphate</name>
        <dbReference type="ChEBI" id="CHEBI:57597"/>
    </ligand>
</feature>
<evidence type="ECO:0000259" key="12">
    <source>
        <dbReference type="Pfam" id="PF00370"/>
    </source>
</evidence>
<evidence type="ECO:0000256" key="11">
    <source>
        <dbReference type="RuleBase" id="RU003733"/>
    </source>
</evidence>
<evidence type="ECO:0000256" key="10">
    <source>
        <dbReference type="HAMAP-Rule" id="MF_00186"/>
    </source>
</evidence>
<feature type="binding site" evidence="10">
    <location>
        <position position="249"/>
    </location>
    <ligand>
        <name>glycerol</name>
        <dbReference type="ChEBI" id="CHEBI:17754"/>
    </ligand>
</feature>
<dbReference type="PROSITE" id="PS00933">
    <property type="entry name" value="FGGY_KINASES_1"/>
    <property type="match status" value="1"/>
</dbReference>
<feature type="binding site" evidence="10">
    <location>
        <position position="83"/>
    </location>
    <ligand>
        <name>glycerol</name>
        <dbReference type="ChEBI" id="CHEBI:17754"/>
    </ligand>
</feature>
<feature type="binding site" evidence="10">
    <location>
        <position position="12"/>
    </location>
    <ligand>
        <name>sn-glycerol 3-phosphate</name>
        <dbReference type="ChEBI" id="CHEBI:57597"/>
    </ligand>
</feature>
<feature type="binding site" evidence="10">
    <location>
        <position position="315"/>
    </location>
    <ligand>
        <name>ADP</name>
        <dbReference type="ChEBI" id="CHEBI:456216"/>
    </ligand>
</feature>
<feature type="binding site" evidence="10">
    <location>
        <position position="315"/>
    </location>
    <ligand>
        <name>ATP</name>
        <dbReference type="ChEBI" id="CHEBI:30616"/>
    </ligand>
</feature>
<protein>
    <recommendedName>
        <fullName evidence="10">Glycerol kinase</fullName>
        <ecNumber evidence="10">2.7.1.30</ecNumber>
    </recommendedName>
    <alternativeName>
        <fullName evidence="10">ATP:glycerol 3-phosphotransferase</fullName>
    </alternativeName>
    <alternativeName>
        <fullName evidence="10">Glycerokinase</fullName>
        <shortName evidence="10">GK</shortName>
    </alternativeName>
</protein>
<dbReference type="GO" id="GO:0004370">
    <property type="term" value="F:glycerol kinase activity"/>
    <property type="evidence" value="ECO:0007669"/>
    <property type="project" value="UniProtKB-UniRule"/>
</dbReference>
<evidence type="ECO:0000256" key="7">
    <source>
        <dbReference type="ARBA" id="ARBA00022840"/>
    </source>
</evidence>
<dbReference type="PIRSF" id="PIRSF000538">
    <property type="entry name" value="GlpK"/>
    <property type="match status" value="1"/>
</dbReference>
<keyword evidence="6 10" id="KW-0319">Glycerol metabolism</keyword>
<dbReference type="InterPro" id="IPR018483">
    <property type="entry name" value="Carb_kinase_FGGY_CS"/>
</dbReference>
<dbReference type="GO" id="GO:0005524">
    <property type="term" value="F:ATP binding"/>
    <property type="evidence" value="ECO:0007669"/>
    <property type="project" value="UniProtKB-UniRule"/>
</dbReference>
<dbReference type="AlphaFoldDB" id="A0A0J6VMB7"/>
<dbReference type="HAMAP" id="MF_00186">
    <property type="entry name" value="Glycerol_kin"/>
    <property type="match status" value="1"/>
</dbReference>
<evidence type="ECO:0000256" key="4">
    <source>
        <dbReference type="ARBA" id="ARBA00022741"/>
    </source>
</evidence>
<accession>A0A0J6VMB7</accession>
<evidence type="ECO:0000256" key="9">
    <source>
        <dbReference type="ARBA" id="ARBA00054633"/>
    </source>
</evidence>
<dbReference type="FunFam" id="3.30.420.40:FF:000007">
    <property type="entry name" value="Glycerol kinase"/>
    <property type="match status" value="1"/>
</dbReference>
<evidence type="ECO:0000256" key="5">
    <source>
        <dbReference type="ARBA" id="ARBA00022777"/>
    </source>
</evidence>
<keyword evidence="4 10" id="KW-0547">Nucleotide-binding</keyword>
<dbReference type="GO" id="GO:0006072">
    <property type="term" value="P:glycerol-3-phosphate metabolic process"/>
    <property type="evidence" value="ECO:0007669"/>
    <property type="project" value="InterPro"/>
</dbReference>
<feature type="binding site" evidence="10">
    <location>
        <position position="82"/>
    </location>
    <ligand>
        <name>sn-glycerol 3-phosphate</name>
        <dbReference type="ChEBI" id="CHEBI:57597"/>
    </ligand>
</feature>
<dbReference type="InterPro" id="IPR018484">
    <property type="entry name" value="FGGY_N"/>
</dbReference>
<comment type="pathway">
    <text evidence="1 10">Polyol metabolism; glycerol degradation via glycerol kinase pathway; sn-glycerol 3-phosphate from glycerol: step 1/1.</text>
</comment>